<dbReference type="SUPFAM" id="SSF55874">
    <property type="entry name" value="ATPase domain of HSP90 chaperone/DNA topoisomerase II/histidine kinase"/>
    <property type="match status" value="1"/>
</dbReference>
<dbReference type="SMART" id="SM00387">
    <property type="entry name" value="HATPase_c"/>
    <property type="match status" value="1"/>
</dbReference>
<dbReference type="PANTHER" id="PTHR45436">
    <property type="entry name" value="SENSOR HISTIDINE KINASE YKOH"/>
    <property type="match status" value="1"/>
</dbReference>
<evidence type="ECO:0000256" key="4">
    <source>
        <dbReference type="ARBA" id="ARBA00022553"/>
    </source>
</evidence>
<dbReference type="InterPro" id="IPR005467">
    <property type="entry name" value="His_kinase_dom"/>
</dbReference>
<dbReference type="Pfam" id="PF00512">
    <property type="entry name" value="HisKA"/>
    <property type="match status" value="1"/>
</dbReference>
<keyword evidence="9 15" id="KW-0067">ATP-binding</keyword>
<dbReference type="GO" id="GO:0005524">
    <property type="term" value="F:ATP binding"/>
    <property type="evidence" value="ECO:0007669"/>
    <property type="project" value="UniProtKB-KW"/>
</dbReference>
<accession>A0ABW7LPR6</accession>
<dbReference type="InterPro" id="IPR050428">
    <property type="entry name" value="TCS_sensor_his_kinase"/>
</dbReference>
<keyword evidence="12" id="KW-0472">Membrane</keyword>
<evidence type="ECO:0000256" key="3">
    <source>
        <dbReference type="ARBA" id="ARBA00012438"/>
    </source>
</evidence>
<dbReference type="Pfam" id="PF02518">
    <property type="entry name" value="HATPase_c"/>
    <property type="match status" value="1"/>
</dbReference>
<dbReference type="InterPro" id="IPR003594">
    <property type="entry name" value="HATPase_dom"/>
</dbReference>
<feature type="domain" description="Histidine kinase" evidence="13">
    <location>
        <begin position="218"/>
        <end position="419"/>
    </location>
</feature>
<dbReference type="PROSITE" id="PS50109">
    <property type="entry name" value="HIS_KIN"/>
    <property type="match status" value="1"/>
</dbReference>
<evidence type="ECO:0000259" key="14">
    <source>
        <dbReference type="PROSITE" id="PS50885"/>
    </source>
</evidence>
<feature type="transmembrane region" description="Helical" evidence="12">
    <location>
        <begin position="12"/>
        <end position="33"/>
    </location>
</feature>
<evidence type="ECO:0000256" key="9">
    <source>
        <dbReference type="ARBA" id="ARBA00022840"/>
    </source>
</evidence>
<evidence type="ECO:0000259" key="13">
    <source>
        <dbReference type="PROSITE" id="PS50109"/>
    </source>
</evidence>
<evidence type="ECO:0000256" key="7">
    <source>
        <dbReference type="ARBA" id="ARBA00022741"/>
    </source>
</evidence>
<keyword evidence="8" id="KW-0418">Kinase</keyword>
<organism evidence="15 16">
    <name type="scientific">Paracoccus broussonetiae subsp. drimophilus</name>
    <dbReference type="NCBI Taxonomy" id="3373869"/>
    <lineage>
        <taxon>Bacteria</taxon>
        <taxon>Pseudomonadati</taxon>
        <taxon>Pseudomonadota</taxon>
        <taxon>Alphaproteobacteria</taxon>
        <taxon>Rhodobacterales</taxon>
        <taxon>Paracoccaceae</taxon>
        <taxon>Paracoccus</taxon>
        <taxon>Paracoccus broussonetiae</taxon>
    </lineage>
</organism>
<evidence type="ECO:0000313" key="15">
    <source>
        <dbReference type="EMBL" id="MFH5776304.1"/>
    </source>
</evidence>
<dbReference type="Proteomes" id="UP001609376">
    <property type="component" value="Unassembled WGS sequence"/>
</dbReference>
<evidence type="ECO:0000256" key="1">
    <source>
        <dbReference type="ARBA" id="ARBA00000085"/>
    </source>
</evidence>
<reference evidence="15 16" key="1">
    <citation type="submission" date="2024-10" db="EMBL/GenBank/DDBJ databases">
        <title>Paracoccus drimophilus sp. nov., a novel bacterium from corn roots in Hunan.</title>
        <authorList>
            <person name="Li X."/>
        </authorList>
    </citation>
    <scope>NUCLEOTIDE SEQUENCE [LARGE SCALE GENOMIC DNA]</scope>
    <source>
        <strain evidence="15 16">NGMCC 1.201697</strain>
    </source>
</reference>
<keyword evidence="5" id="KW-0808">Transferase</keyword>
<gene>
    <name evidence="15" type="ORF">ACHFJ0_18855</name>
</gene>
<dbReference type="Gene3D" id="1.10.287.130">
    <property type="match status" value="1"/>
</dbReference>
<evidence type="ECO:0000313" key="16">
    <source>
        <dbReference type="Proteomes" id="UP001609376"/>
    </source>
</evidence>
<dbReference type="InterPro" id="IPR003661">
    <property type="entry name" value="HisK_dim/P_dom"/>
</dbReference>
<dbReference type="RefSeq" id="WP_395135331.1">
    <property type="nucleotide sequence ID" value="NZ_JBIMPR010000016.1"/>
</dbReference>
<name>A0ABW7LPR6_9RHOB</name>
<keyword evidence="10 12" id="KW-1133">Transmembrane helix</keyword>
<proteinExistence type="predicted"/>
<keyword evidence="4" id="KW-0597">Phosphoprotein</keyword>
<comment type="caution">
    <text evidence="15">The sequence shown here is derived from an EMBL/GenBank/DDBJ whole genome shotgun (WGS) entry which is preliminary data.</text>
</comment>
<comment type="catalytic activity">
    <reaction evidence="1">
        <text>ATP + protein L-histidine = ADP + protein N-phospho-L-histidine.</text>
        <dbReference type="EC" id="2.7.13.3"/>
    </reaction>
</comment>
<comment type="subcellular location">
    <subcellularLocation>
        <location evidence="2">Membrane</location>
        <topology evidence="2">Multi-pass membrane protein</topology>
    </subcellularLocation>
</comment>
<dbReference type="InterPro" id="IPR036097">
    <property type="entry name" value="HisK_dim/P_sf"/>
</dbReference>
<dbReference type="SUPFAM" id="SSF47384">
    <property type="entry name" value="Homodimeric domain of signal transducing histidine kinase"/>
    <property type="match status" value="1"/>
</dbReference>
<evidence type="ECO:0000256" key="10">
    <source>
        <dbReference type="ARBA" id="ARBA00022989"/>
    </source>
</evidence>
<dbReference type="Gene3D" id="3.30.565.10">
    <property type="entry name" value="Histidine kinase-like ATPase, C-terminal domain"/>
    <property type="match status" value="1"/>
</dbReference>
<dbReference type="EC" id="2.7.13.3" evidence="3"/>
<dbReference type="InterPro" id="IPR003660">
    <property type="entry name" value="HAMP_dom"/>
</dbReference>
<evidence type="ECO:0000256" key="2">
    <source>
        <dbReference type="ARBA" id="ARBA00004141"/>
    </source>
</evidence>
<dbReference type="InterPro" id="IPR036890">
    <property type="entry name" value="HATPase_C_sf"/>
</dbReference>
<keyword evidence="11" id="KW-0902">Two-component regulatory system</keyword>
<dbReference type="CDD" id="cd00082">
    <property type="entry name" value="HisKA"/>
    <property type="match status" value="1"/>
</dbReference>
<evidence type="ECO:0000256" key="11">
    <source>
        <dbReference type="ARBA" id="ARBA00023012"/>
    </source>
</evidence>
<feature type="transmembrane region" description="Helical" evidence="12">
    <location>
        <begin position="135"/>
        <end position="157"/>
    </location>
</feature>
<keyword evidence="7" id="KW-0547">Nucleotide-binding</keyword>
<dbReference type="SMART" id="SM00388">
    <property type="entry name" value="HisKA"/>
    <property type="match status" value="1"/>
</dbReference>
<protein>
    <recommendedName>
        <fullName evidence="3">histidine kinase</fullName>
        <ecNumber evidence="3">2.7.13.3</ecNumber>
    </recommendedName>
</protein>
<sequence length="420" mass="46185">MRRSSLLRDLVNGFGAGIVLIWCVALLVGWMVLREELDEIYDAMLARVADHVLALSGRAENGARSTDLLIQFTAPDGTIEMSPEGADRAAFSLALAEGYTEVGDMRVLTLKNSDGSVLRVADPLKERREAARETLVGMLLPSIILLPLAFLATRVFIRRRLAPVRALSAEVEGRSASDLRPLTVQDIPDELEPVLIAVNRLMTRLSEALEAERSFSSNAAHELRTPIAAAYAQTQLLIDEAENPAMRARSEAIARSMQRLSRLAAKLLELARAEVVRDEQEELSDLAPVLRLVAQDSGSGHIYRIPNRPVLVRMDVDVFAPLARNLIENAELHGQTPITVRLTDDLFEVTNRGRVVPPDRLARLTRRFERAGSREVGSGLGLAIVDTLAKNAGARLELLSPEPGREDGFVARVHFPLREA</sequence>
<dbReference type="EMBL" id="JBIMPR010000016">
    <property type="protein sequence ID" value="MFH5776304.1"/>
    <property type="molecule type" value="Genomic_DNA"/>
</dbReference>
<evidence type="ECO:0000256" key="8">
    <source>
        <dbReference type="ARBA" id="ARBA00022777"/>
    </source>
</evidence>
<dbReference type="PROSITE" id="PS50885">
    <property type="entry name" value="HAMP"/>
    <property type="match status" value="1"/>
</dbReference>
<evidence type="ECO:0000256" key="6">
    <source>
        <dbReference type="ARBA" id="ARBA00022692"/>
    </source>
</evidence>
<feature type="domain" description="HAMP" evidence="14">
    <location>
        <begin position="158"/>
        <end position="210"/>
    </location>
</feature>
<evidence type="ECO:0000256" key="12">
    <source>
        <dbReference type="SAM" id="Phobius"/>
    </source>
</evidence>
<dbReference type="PANTHER" id="PTHR45436:SF14">
    <property type="entry name" value="SENSOR PROTEIN QSEC"/>
    <property type="match status" value="1"/>
</dbReference>
<keyword evidence="6 12" id="KW-0812">Transmembrane</keyword>
<evidence type="ECO:0000256" key="5">
    <source>
        <dbReference type="ARBA" id="ARBA00022679"/>
    </source>
</evidence>
<keyword evidence="16" id="KW-1185">Reference proteome</keyword>